<feature type="region of interest" description="Disordered" evidence="9">
    <location>
        <begin position="1443"/>
        <end position="1489"/>
    </location>
</feature>
<dbReference type="PANTHER" id="PTHR24025">
    <property type="entry name" value="DESMOGLEIN FAMILY MEMBER"/>
    <property type="match status" value="1"/>
</dbReference>
<protein>
    <recommendedName>
        <fullName evidence="12">Cadherin domain-containing protein</fullName>
    </recommendedName>
</protein>
<dbReference type="SMART" id="SM00112">
    <property type="entry name" value="CA"/>
    <property type="match status" value="11"/>
</dbReference>
<feature type="domain" description="Cadherin" evidence="12">
    <location>
        <begin position="857"/>
        <end position="966"/>
    </location>
</feature>
<feature type="domain" description="Cadherin" evidence="12">
    <location>
        <begin position="967"/>
        <end position="1081"/>
    </location>
</feature>
<keyword evidence="2 10" id="KW-0812">Transmembrane</keyword>
<organism evidence="13 14">
    <name type="scientific">Pocillopora meandrina</name>
    <dbReference type="NCBI Taxonomy" id="46732"/>
    <lineage>
        <taxon>Eukaryota</taxon>
        <taxon>Metazoa</taxon>
        <taxon>Cnidaria</taxon>
        <taxon>Anthozoa</taxon>
        <taxon>Hexacorallia</taxon>
        <taxon>Scleractinia</taxon>
        <taxon>Astrocoeniina</taxon>
        <taxon>Pocilloporidae</taxon>
        <taxon>Pocillopora</taxon>
    </lineage>
</organism>
<feature type="signal peptide" evidence="11">
    <location>
        <begin position="1"/>
        <end position="22"/>
    </location>
</feature>
<evidence type="ECO:0000256" key="4">
    <source>
        <dbReference type="ARBA" id="ARBA00022837"/>
    </source>
</evidence>
<sequence length="1587" mass="176701">METFLTFLLISLIFLPFHYCQGSFVARASATPDPVRYELSKDAADLFAIDNTTGIITIERRFDREAESYAEGSFMVYAFDDAGNKASITVFFWIQDINDNSPRFLSQHYNVTVKETCDVDRQIFSTTALDEDFEQNAEIFYEIVDGNEDGIFKLKDAYHCNVMLVKALDFELRSSYELNITASNYQSFSNWTILSITVGDEDDLPAKFSSFEYSAFVREDASLGTSIIQVTAADQDKLNDPVTYKIVESTNNDSLFDINVSTGVIALNGTLDREDVSEYKLRVLAYSTHHLPDHATINIQISDANDNPPTFSAKYYSFSIKENAGIGAIVGEVKASDVDQGINNVFNYVLPDGGEPFAFFENTGVLVVNGSLNREKQDRYSFLVFVKEFQTVEKYTNNATVIVTVEDRNDNSPRFVRPFYEITVQEELPSGTNVLQVLANDTDVSLNAIIIYSLVQDPRDHFLDFFIDPINGSIRTAKTLDRENISIYYLTVMAENSALNTQTRSSTVSVKIIVEDINDNFPLFGQPFYTVTITEAAVVNTTLLKVQATDKDFGENAVIEYLLMEGNLGSVFSIEQESGSISVARELDREEVEVYHLIVQANDGGNKSTTVNVTVLVGDVNDNSPQFTSVEGYHFSVMEETSGLIVGTVKANDSDIGKNAQTIYSLMNTPSSKRINSSTGEIFTTKALDYEASRFYILVVQAEDQGLPQSRRTAVDVSINVIDVNDNAPKFFNMQPDVKELENLLACVAYNATELTVFRVQDLTPANTEIGRVAAFDKDESVNSVIFYHIEGNGSKFFSIENRTGIITTNQQLKRVEKEIYSLTVIAENSLASPKLWSTLEVQVIIYGLSSRSPQFTASEYHAEISEAATVGTPVIKINITNNIQATYIVFRVLHDQSSAGSRKFTIEPETGLITTQGELDREITANYSLIIEAKLLNSDPALQEVSSVVLVFINISDEDDNNPRFLQRSYRFLSSELSRVGDFIGQVKAVDIDRDHQSDVFYEITSGNEKGLFNISEYHGTIYVKQRLGNEAASSVQLLIRALNSPAGLGNRKRRDGKVAFDEVSATIEIQDENNNPPVFIQSQFIGGTQNYLNTVVAAIQASDKDSGAYGSVWYSIVHEGTPGLFSLDNTTGDVTLSNLSDHVTGKSVFALTVSAVDNQGKVPSNRANQSASVLIFVLSDPKKLSLELGVPPVFVREKRSEIESMLRNLTGGTVMIKDIRETEDESTLIYFHAVDNNTLSLLTRDEFMSRLQNNSDLLNDVFKKWIIRIPSGGTAHASKDSREEFSILIAVMLVLSGGIGLGAFVGIIIAKKKRKRQKRAYKTTDELPYPLTMPWYCMDMPGIEAFTESEADGTRRSFRDNTKYTVQKVPTNQGDCNLLRTPLRSSGSYKVRNQQRKRPEEQKREAVSLNFYESTPYHRPGSSSEIDGNHNVEDNLATDTSTIAGNTASHDNEGFDRSRSHERSEEKPMERQGVCKLGENTPCNTRAPNTVRRVRFDLRGTKDRQGEKRTVRENFPDIVVISEKAEGNCQLDEHERKRVCDNEEASAEEDGKGKEPAGVSSIFKDTRRSASVAAISDEEGTVVEI</sequence>
<feature type="domain" description="Cadherin" evidence="12">
    <location>
        <begin position="752"/>
        <end position="856"/>
    </location>
</feature>
<accession>A0AAU9VY13</accession>
<feature type="domain" description="Cadherin" evidence="12">
    <location>
        <begin position="312"/>
        <end position="415"/>
    </location>
</feature>
<dbReference type="PANTHER" id="PTHR24025:SF23">
    <property type="entry name" value="NEURAL-CADHERIN"/>
    <property type="match status" value="1"/>
</dbReference>
<dbReference type="Gene3D" id="2.60.40.60">
    <property type="entry name" value="Cadherins"/>
    <property type="match status" value="11"/>
</dbReference>
<reference evidence="13 14" key="1">
    <citation type="submission" date="2022-05" db="EMBL/GenBank/DDBJ databases">
        <authorList>
            <consortium name="Genoscope - CEA"/>
            <person name="William W."/>
        </authorList>
    </citation>
    <scope>NUCLEOTIDE SEQUENCE [LARGE SCALE GENOMIC DNA]</scope>
</reference>
<evidence type="ECO:0000256" key="8">
    <source>
        <dbReference type="PROSITE-ProRule" id="PRU00043"/>
    </source>
</evidence>
<evidence type="ECO:0000313" key="13">
    <source>
        <dbReference type="EMBL" id="CAH3042211.1"/>
    </source>
</evidence>
<dbReference type="InterPro" id="IPR020894">
    <property type="entry name" value="Cadherin_CS"/>
</dbReference>
<evidence type="ECO:0000256" key="6">
    <source>
        <dbReference type="ARBA" id="ARBA00022989"/>
    </source>
</evidence>
<dbReference type="Pfam" id="PF00028">
    <property type="entry name" value="Cadherin"/>
    <property type="match status" value="9"/>
</dbReference>
<evidence type="ECO:0000256" key="11">
    <source>
        <dbReference type="SAM" id="SignalP"/>
    </source>
</evidence>
<keyword evidence="3" id="KW-0677">Repeat</keyword>
<feature type="region of interest" description="Disordered" evidence="9">
    <location>
        <begin position="1416"/>
        <end position="1435"/>
    </location>
</feature>
<evidence type="ECO:0000256" key="7">
    <source>
        <dbReference type="ARBA" id="ARBA00023136"/>
    </source>
</evidence>
<keyword evidence="14" id="KW-1185">Reference proteome</keyword>
<dbReference type="FunFam" id="2.60.40.60:FF:000266">
    <property type="entry name" value="Cadherin 23"/>
    <property type="match status" value="1"/>
</dbReference>
<keyword evidence="4 8" id="KW-0106">Calcium</keyword>
<feature type="compositionally biased region" description="Polar residues" evidence="9">
    <location>
        <begin position="1385"/>
        <end position="1394"/>
    </location>
</feature>
<feature type="compositionally biased region" description="Acidic residues" evidence="9">
    <location>
        <begin position="1578"/>
        <end position="1587"/>
    </location>
</feature>
<feature type="domain" description="Cadherin" evidence="12">
    <location>
        <begin position="643"/>
        <end position="731"/>
    </location>
</feature>
<comment type="caution">
    <text evidence="13">The sequence shown here is derived from an EMBL/GenBank/DDBJ whole genome shotgun (WGS) entry which is preliminary data.</text>
</comment>
<feature type="transmembrane region" description="Helical" evidence="10">
    <location>
        <begin position="1287"/>
        <end position="1312"/>
    </location>
</feature>
<evidence type="ECO:0000256" key="5">
    <source>
        <dbReference type="ARBA" id="ARBA00022889"/>
    </source>
</evidence>
<feature type="compositionally biased region" description="Basic and acidic residues" evidence="9">
    <location>
        <begin position="1534"/>
        <end position="1543"/>
    </location>
</feature>
<dbReference type="InterPro" id="IPR015919">
    <property type="entry name" value="Cadherin-like_sf"/>
</dbReference>
<dbReference type="Proteomes" id="UP001159428">
    <property type="component" value="Unassembled WGS sequence"/>
</dbReference>
<dbReference type="PROSITE" id="PS00232">
    <property type="entry name" value="CADHERIN_1"/>
    <property type="match status" value="4"/>
</dbReference>
<proteinExistence type="predicted"/>
<dbReference type="GO" id="GO:0005911">
    <property type="term" value="C:cell-cell junction"/>
    <property type="evidence" value="ECO:0007669"/>
    <property type="project" value="TreeGrafter"/>
</dbReference>
<feature type="domain" description="Cadherin" evidence="12">
    <location>
        <begin position="105"/>
        <end position="208"/>
    </location>
</feature>
<dbReference type="SUPFAM" id="SSF49313">
    <property type="entry name" value="Cadherin-like"/>
    <property type="match status" value="11"/>
</dbReference>
<keyword evidence="5" id="KW-0130">Cell adhesion</keyword>
<feature type="domain" description="Cadherin" evidence="12">
    <location>
        <begin position="209"/>
        <end position="311"/>
    </location>
</feature>
<name>A0AAU9VY13_9CNID</name>
<feature type="chain" id="PRO_5043437682" description="Cadherin domain-containing protein" evidence="11">
    <location>
        <begin position="23"/>
        <end position="1587"/>
    </location>
</feature>
<dbReference type="InterPro" id="IPR050971">
    <property type="entry name" value="Cadherin-domain_protein"/>
</dbReference>
<feature type="domain" description="Cadherin" evidence="12">
    <location>
        <begin position="35"/>
        <end position="104"/>
    </location>
</feature>
<dbReference type="GO" id="GO:0007156">
    <property type="term" value="P:homophilic cell adhesion via plasma membrane adhesion molecules"/>
    <property type="evidence" value="ECO:0007669"/>
    <property type="project" value="InterPro"/>
</dbReference>
<feature type="compositionally biased region" description="Basic and acidic residues" evidence="9">
    <location>
        <begin position="1452"/>
        <end position="1472"/>
    </location>
</feature>
<feature type="region of interest" description="Disordered" evidence="9">
    <location>
        <begin position="1534"/>
        <end position="1587"/>
    </location>
</feature>
<evidence type="ECO:0000256" key="1">
    <source>
        <dbReference type="ARBA" id="ARBA00004370"/>
    </source>
</evidence>
<evidence type="ECO:0000259" key="12">
    <source>
        <dbReference type="PROSITE" id="PS50268"/>
    </source>
</evidence>
<evidence type="ECO:0000256" key="9">
    <source>
        <dbReference type="SAM" id="MobiDB-lite"/>
    </source>
</evidence>
<feature type="domain" description="Cadherin" evidence="12">
    <location>
        <begin position="1095"/>
        <end position="1196"/>
    </location>
</feature>
<evidence type="ECO:0000256" key="2">
    <source>
        <dbReference type="ARBA" id="ARBA00022692"/>
    </source>
</evidence>
<feature type="domain" description="Cadherin" evidence="12">
    <location>
        <begin position="525"/>
        <end position="627"/>
    </location>
</feature>
<feature type="region of interest" description="Disordered" evidence="9">
    <location>
        <begin position="1374"/>
        <end position="1409"/>
    </location>
</feature>
<evidence type="ECO:0000256" key="10">
    <source>
        <dbReference type="SAM" id="Phobius"/>
    </source>
</evidence>
<comment type="subcellular location">
    <subcellularLocation>
        <location evidence="1">Membrane</location>
    </subcellularLocation>
</comment>
<dbReference type="PROSITE" id="PS50268">
    <property type="entry name" value="CADHERIN_2"/>
    <property type="match status" value="11"/>
</dbReference>
<dbReference type="GO" id="GO:0005886">
    <property type="term" value="C:plasma membrane"/>
    <property type="evidence" value="ECO:0007669"/>
    <property type="project" value="InterPro"/>
</dbReference>
<dbReference type="FunFam" id="2.60.40.60:FF:000020">
    <property type="entry name" value="Dachsous cadherin-related 1b"/>
    <property type="match status" value="4"/>
</dbReference>
<feature type="compositionally biased region" description="Basic and acidic residues" evidence="9">
    <location>
        <begin position="1399"/>
        <end position="1408"/>
    </location>
</feature>
<evidence type="ECO:0000256" key="3">
    <source>
        <dbReference type="ARBA" id="ARBA00022737"/>
    </source>
</evidence>
<keyword evidence="6 10" id="KW-1133">Transmembrane helix</keyword>
<dbReference type="PRINTS" id="PR00205">
    <property type="entry name" value="CADHERIN"/>
</dbReference>
<dbReference type="GO" id="GO:0005509">
    <property type="term" value="F:calcium ion binding"/>
    <property type="evidence" value="ECO:0007669"/>
    <property type="project" value="UniProtKB-UniRule"/>
</dbReference>
<gene>
    <name evidence="13" type="ORF">PMEA_00028691</name>
</gene>
<keyword evidence="7 10" id="KW-0472">Membrane</keyword>
<dbReference type="CDD" id="cd11304">
    <property type="entry name" value="Cadherin_repeat"/>
    <property type="match status" value="11"/>
</dbReference>
<dbReference type="EMBL" id="CALNXJ010000006">
    <property type="protein sequence ID" value="CAH3042211.1"/>
    <property type="molecule type" value="Genomic_DNA"/>
</dbReference>
<keyword evidence="11" id="KW-0732">Signal</keyword>
<feature type="domain" description="Cadherin" evidence="12">
    <location>
        <begin position="416"/>
        <end position="524"/>
    </location>
</feature>
<dbReference type="InterPro" id="IPR002126">
    <property type="entry name" value="Cadherin-like_dom"/>
</dbReference>
<evidence type="ECO:0000313" key="14">
    <source>
        <dbReference type="Proteomes" id="UP001159428"/>
    </source>
</evidence>